<proteinExistence type="predicted"/>
<protein>
    <submittedName>
        <fullName evidence="8">HLH transcription factor, putative</fullName>
    </submittedName>
</protein>
<evidence type="ECO:0000256" key="6">
    <source>
        <dbReference type="SAM" id="MobiDB-lite"/>
    </source>
</evidence>
<dbReference type="SUPFAM" id="SSF47459">
    <property type="entry name" value="HLH, helix-loop-helix DNA-binding domain"/>
    <property type="match status" value="1"/>
</dbReference>
<feature type="compositionally biased region" description="Low complexity" evidence="6">
    <location>
        <begin position="24"/>
        <end position="38"/>
    </location>
</feature>
<dbReference type="GO" id="GO:0000981">
    <property type="term" value="F:DNA-binding transcription factor activity, RNA polymerase II-specific"/>
    <property type="evidence" value="ECO:0007669"/>
    <property type="project" value="TreeGrafter"/>
</dbReference>
<dbReference type="SMART" id="SM00353">
    <property type="entry name" value="HLH"/>
    <property type="match status" value="1"/>
</dbReference>
<dbReference type="PROSITE" id="PS50888">
    <property type="entry name" value="BHLH"/>
    <property type="match status" value="1"/>
</dbReference>
<dbReference type="InterPro" id="IPR036638">
    <property type="entry name" value="HLH_DNA-bd_sf"/>
</dbReference>
<accession>E9E7Q6</accession>
<evidence type="ECO:0000313" key="8">
    <source>
        <dbReference type="EMBL" id="EFY88040.1"/>
    </source>
</evidence>
<dbReference type="HOGENOM" id="CLU_785462_0_0_1"/>
<dbReference type="Gene3D" id="4.10.280.10">
    <property type="entry name" value="Helix-loop-helix DNA-binding domain"/>
    <property type="match status" value="1"/>
</dbReference>
<evidence type="ECO:0000256" key="3">
    <source>
        <dbReference type="ARBA" id="ARBA00023125"/>
    </source>
</evidence>
<keyword evidence="5" id="KW-0539">Nucleus</keyword>
<dbReference type="EMBL" id="GL698517">
    <property type="protein sequence ID" value="EFY88040.1"/>
    <property type="molecule type" value="Genomic_DNA"/>
</dbReference>
<evidence type="ECO:0000313" key="9">
    <source>
        <dbReference type="Proteomes" id="UP000002499"/>
    </source>
</evidence>
<comment type="subcellular location">
    <subcellularLocation>
        <location evidence="1">Nucleus</location>
    </subcellularLocation>
</comment>
<dbReference type="STRING" id="655827.E9E7Q6"/>
<keyword evidence="9" id="KW-1185">Reference proteome</keyword>
<dbReference type="InterPro" id="IPR011598">
    <property type="entry name" value="bHLH_dom"/>
</dbReference>
<dbReference type="GO" id="GO:0000978">
    <property type="term" value="F:RNA polymerase II cis-regulatory region sequence-specific DNA binding"/>
    <property type="evidence" value="ECO:0007669"/>
    <property type="project" value="TreeGrafter"/>
</dbReference>
<dbReference type="Pfam" id="PF23181">
    <property type="entry name" value="bHLH_INO4"/>
    <property type="match status" value="1"/>
</dbReference>
<reference evidence="8 9" key="1">
    <citation type="journal article" date="2011" name="PLoS Genet.">
        <title>Genome sequencing and comparative transcriptomics of the model entomopathogenic fungi Metarhizium anisopliae and M. acridum.</title>
        <authorList>
            <person name="Gao Q."/>
            <person name="Jin K."/>
            <person name="Ying S.H."/>
            <person name="Zhang Y."/>
            <person name="Xiao G."/>
            <person name="Shang Y."/>
            <person name="Duan Z."/>
            <person name="Hu X."/>
            <person name="Xie X.Q."/>
            <person name="Zhou G."/>
            <person name="Peng G."/>
            <person name="Luo Z."/>
            <person name="Huang W."/>
            <person name="Wang B."/>
            <person name="Fang W."/>
            <person name="Wang S."/>
            <person name="Zhong Y."/>
            <person name="Ma L.J."/>
            <person name="St Leger R.J."/>
            <person name="Zhao G.P."/>
            <person name="Pei Y."/>
            <person name="Feng M.G."/>
            <person name="Xia Y."/>
            <person name="Wang C."/>
        </authorList>
    </citation>
    <scope>NUCLEOTIDE SEQUENCE [LARGE SCALE GENOMIC DNA]</scope>
    <source>
        <strain evidence="8 9">CQMa 102</strain>
    </source>
</reference>
<feature type="region of interest" description="Disordered" evidence="6">
    <location>
        <begin position="1"/>
        <end position="92"/>
    </location>
</feature>
<dbReference type="CDD" id="cd11404">
    <property type="entry name" value="bHLHzip_Mlx_like"/>
    <property type="match status" value="1"/>
</dbReference>
<keyword evidence="4" id="KW-0804">Transcription</keyword>
<feature type="domain" description="BHLH" evidence="7">
    <location>
        <begin position="256"/>
        <end position="307"/>
    </location>
</feature>
<dbReference type="OrthoDB" id="5778525at2759"/>
<feature type="compositionally biased region" description="Basic residues" evidence="6">
    <location>
        <begin position="338"/>
        <end position="348"/>
    </location>
</feature>
<gene>
    <name evidence="8" type="ORF">MAC_05904</name>
</gene>
<dbReference type="OMA" id="ENTFMEW"/>
<dbReference type="InParanoid" id="E9E7Q6"/>
<name>E9E7Q6_METAQ</name>
<keyword evidence="3" id="KW-0238">DNA-binding</keyword>
<dbReference type="PANTHER" id="PTHR15741">
    <property type="entry name" value="BASIC HELIX-LOOP-HELIX ZIP TRANSCRIPTION FACTOR"/>
    <property type="match status" value="1"/>
</dbReference>
<evidence type="ECO:0000256" key="5">
    <source>
        <dbReference type="ARBA" id="ARBA00023242"/>
    </source>
</evidence>
<evidence type="ECO:0000256" key="2">
    <source>
        <dbReference type="ARBA" id="ARBA00023015"/>
    </source>
</evidence>
<dbReference type="InterPro" id="IPR052207">
    <property type="entry name" value="Max-like/E-box_TFs"/>
</dbReference>
<evidence type="ECO:0000256" key="1">
    <source>
        <dbReference type="ARBA" id="ARBA00004123"/>
    </source>
</evidence>
<dbReference type="InterPro" id="IPR057072">
    <property type="entry name" value="bHLH_INO4"/>
</dbReference>
<evidence type="ECO:0000256" key="4">
    <source>
        <dbReference type="ARBA" id="ARBA00023163"/>
    </source>
</evidence>
<feature type="region of interest" description="Disordered" evidence="6">
    <location>
        <begin position="124"/>
        <end position="175"/>
    </location>
</feature>
<dbReference type="KEGG" id="maw:19250215"/>
<dbReference type="AlphaFoldDB" id="E9E7Q6"/>
<feature type="compositionally biased region" description="Low complexity" evidence="6">
    <location>
        <begin position="74"/>
        <end position="84"/>
    </location>
</feature>
<dbReference type="Proteomes" id="UP000002499">
    <property type="component" value="Unassembled WGS sequence"/>
</dbReference>
<dbReference type="PANTHER" id="PTHR15741:SF27">
    <property type="entry name" value="TRANSCRIPTION FACTOR AP-4"/>
    <property type="match status" value="1"/>
</dbReference>
<feature type="compositionally biased region" description="Polar residues" evidence="6">
    <location>
        <begin position="1"/>
        <end position="17"/>
    </location>
</feature>
<dbReference type="GO" id="GO:0005634">
    <property type="term" value="C:nucleus"/>
    <property type="evidence" value="ECO:0007669"/>
    <property type="project" value="UniProtKB-SubCell"/>
</dbReference>
<sequence length="348" mass="38964">MFPEYLSSQSLQGQQWTGRGACRSQPQSSPCSSPLQSQHGQIHETRDFEEETTDIPDQRGQQGNDVRYTDFTTSQRGQRSQSRSLPVGHLRHQSSVDFGEDLLRNSHDTVDENIFADWAWGPRERSGRRAVREGSMQWGSDSGFDSPRGSLASISGDEMDSNSSPHVNGSEKEESGFTALSFGYRTQVLKPTTGLSSSLGEHPTPWPVLRTRTGSIDPDVVSTYRALSMEYLGSAMHERKPIATVGPRREKLTEQQRRRNHILHEKKRRALIKDGFDDLLNLVPDVKDRGLSKSAILLKAAEWLSSLICENKALRAQARALEGADTMPSPPQPASPHQKSHRRINRRI</sequence>
<feature type="region of interest" description="Disordered" evidence="6">
    <location>
        <begin position="322"/>
        <end position="348"/>
    </location>
</feature>
<keyword evidence="2" id="KW-0805">Transcription regulation</keyword>
<dbReference type="GO" id="GO:0046983">
    <property type="term" value="F:protein dimerization activity"/>
    <property type="evidence" value="ECO:0007669"/>
    <property type="project" value="InterPro"/>
</dbReference>
<evidence type="ECO:0000259" key="7">
    <source>
        <dbReference type="PROSITE" id="PS50888"/>
    </source>
</evidence>
<dbReference type="GeneID" id="19250215"/>
<dbReference type="eggNOG" id="ENOG502RMTQ">
    <property type="taxonomic scope" value="Eukaryota"/>
</dbReference>
<organism evidence="9">
    <name type="scientific">Metarhizium acridum (strain CQMa 102)</name>
    <dbReference type="NCBI Taxonomy" id="655827"/>
    <lineage>
        <taxon>Eukaryota</taxon>
        <taxon>Fungi</taxon>
        <taxon>Dikarya</taxon>
        <taxon>Ascomycota</taxon>
        <taxon>Pezizomycotina</taxon>
        <taxon>Sordariomycetes</taxon>
        <taxon>Hypocreomycetidae</taxon>
        <taxon>Hypocreales</taxon>
        <taxon>Clavicipitaceae</taxon>
        <taxon>Metarhizium</taxon>
    </lineage>
</organism>